<evidence type="ECO:0000313" key="2">
    <source>
        <dbReference type="EMBL" id="KAG9389736.1"/>
    </source>
</evidence>
<sequence>MTHVMGVWLTADYSTSRIMSDQDQIVSKMIQSDSNHLIETAAGNSSLTDAQTGGGAIDGVETAGPEASGGQQQPGCVSGSGASCYTLKPLLDAIRGKPAEPRSFASLLRK</sequence>
<dbReference type="Proteomes" id="UP000717585">
    <property type="component" value="Unassembled WGS sequence"/>
</dbReference>
<evidence type="ECO:0000256" key="1">
    <source>
        <dbReference type="SAM" id="MobiDB-lite"/>
    </source>
</evidence>
<keyword evidence="3" id="KW-1185">Reference proteome</keyword>
<comment type="caution">
    <text evidence="2">The sequence shown here is derived from an EMBL/GenBank/DDBJ whole genome shotgun (WGS) entry which is preliminary data.</text>
</comment>
<proteinExistence type="predicted"/>
<dbReference type="AlphaFoldDB" id="A0A8J6BTW0"/>
<feature type="region of interest" description="Disordered" evidence="1">
    <location>
        <begin position="43"/>
        <end position="78"/>
    </location>
</feature>
<accession>A0A8J6BTW0</accession>
<evidence type="ECO:0000313" key="3">
    <source>
        <dbReference type="Proteomes" id="UP000717585"/>
    </source>
</evidence>
<protein>
    <submittedName>
        <fullName evidence="2">Uncharacterized protein</fullName>
    </submittedName>
</protein>
<organism evidence="2 3">
    <name type="scientific">Carpediemonas membranifera</name>
    <dbReference type="NCBI Taxonomy" id="201153"/>
    <lineage>
        <taxon>Eukaryota</taxon>
        <taxon>Metamonada</taxon>
        <taxon>Carpediemonas-like organisms</taxon>
        <taxon>Carpediemonas</taxon>
    </lineage>
</organism>
<reference evidence="2" key="1">
    <citation type="submission" date="2021-05" db="EMBL/GenBank/DDBJ databases">
        <title>A free-living protist that lacks canonical eukaryotic 1 DNA replication and segregation systems.</title>
        <authorList>
            <person name="Salas-Leiva D.E."/>
            <person name="Tromer E.C."/>
            <person name="Curtis B.A."/>
            <person name="Jerlstrom-Hultqvist J."/>
            <person name="Kolisko M."/>
            <person name="Yi Z."/>
            <person name="Salas-Leiva J.S."/>
            <person name="Gallot-Lavallee L."/>
            <person name="Kops G.J.P.L."/>
            <person name="Archibald J.M."/>
            <person name="Simpson A.G.B."/>
            <person name="Roger A.J."/>
        </authorList>
    </citation>
    <scope>NUCLEOTIDE SEQUENCE</scope>
    <source>
        <strain evidence="2">BICM</strain>
    </source>
</reference>
<dbReference type="EMBL" id="JAHDYR010000067">
    <property type="protein sequence ID" value="KAG9389736.1"/>
    <property type="molecule type" value="Genomic_DNA"/>
</dbReference>
<name>A0A8J6BTW0_9EUKA</name>
<gene>
    <name evidence="2" type="ORF">J8273_8410</name>
</gene>
<feature type="compositionally biased region" description="Polar residues" evidence="1">
    <location>
        <begin position="69"/>
        <end position="78"/>
    </location>
</feature>